<feature type="compositionally biased region" description="Gly residues" evidence="1">
    <location>
        <begin position="145"/>
        <end position="157"/>
    </location>
</feature>
<organism evidence="3 4">
    <name type="scientific">Colletotrichum zoysiae</name>
    <dbReference type="NCBI Taxonomy" id="1216348"/>
    <lineage>
        <taxon>Eukaryota</taxon>
        <taxon>Fungi</taxon>
        <taxon>Dikarya</taxon>
        <taxon>Ascomycota</taxon>
        <taxon>Pezizomycotina</taxon>
        <taxon>Sordariomycetes</taxon>
        <taxon>Hypocreomycetidae</taxon>
        <taxon>Glomerellales</taxon>
        <taxon>Glomerellaceae</taxon>
        <taxon>Colletotrichum</taxon>
        <taxon>Colletotrichum graminicola species complex</taxon>
    </lineage>
</organism>
<proteinExistence type="predicted"/>
<feature type="signal peptide" evidence="2">
    <location>
        <begin position="1"/>
        <end position="19"/>
    </location>
</feature>
<dbReference type="Proteomes" id="UP001232148">
    <property type="component" value="Unassembled WGS sequence"/>
</dbReference>
<keyword evidence="4" id="KW-1185">Reference proteome</keyword>
<keyword evidence="2" id="KW-0732">Signal</keyword>
<comment type="caution">
    <text evidence="3">The sequence shown here is derived from an EMBL/GenBank/DDBJ whole genome shotgun (WGS) entry which is preliminary data.</text>
</comment>
<sequence>MRFTKQFSAVVFIVGPIAAQSTSDLYSILPIDLTASVTLPVETVSTGSSCPTVTEVTESCATCPVPQCLTVSTVTQSCGCPTPVLTEYLSIPCKNPCARVGCSTSYTVIPGEESCDGTGSGTATVTASGTVTGSTVATATSTGASGTGTGSATGTGSGASTSAAPSSATPNAARRLGVPFKFW</sequence>
<feature type="chain" id="PRO_5042023339" evidence="2">
    <location>
        <begin position="20"/>
        <end position="183"/>
    </location>
</feature>
<evidence type="ECO:0000256" key="2">
    <source>
        <dbReference type="SAM" id="SignalP"/>
    </source>
</evidence>
<dbReference type="EMBL" id="MU842843">
    <property type="protein sequence ID" value="KAK2031161.1"/>
    <property type="molecule type" value="Genomic_DNA"/>
</dbReference>
<protein>
    <submittedName>
        <fullName evidence="3">Uncharacterized protein</fullName>
    </submittedName>
</protein>
<feature type="region of interest" description="Disordered" evidence="1">
    <location>
        <begin position="137"/>
        <end position="171"/>
    </location>
</feature>
<evidence type="ECO:0000313" key="3">
    <source>
        <dbReference type="EMBL" id="KAK2031161.1"/>
    </source>
</evidence>
<dbReference type="AlphaFoldDB" id="A0AAD9HN43"/>
<accession>A0AAD9HN43</accession>
<evidence type="ECO:0000313" key="4">
    <source>
        <dbReference type="Proteomes" id="UP001232148"/>
    </source>
</evidence>
<evidence type="ECO:0000256" key="1">
    <source>
        <dbReference type="SAM" id="MobiDB-lite"/>
    </source>
</evidence>
<reference evidence="3" key="1">
    <citation type="submission" date="2021-06" db="EMBL/GenBank/DDBJ databases">
        <title>Comparative genomics, transcriptomics and evolutionary studies reveal genomic signatures of adaptation to plant cell wall in hemibiotrophic fungi.</title>
        <authorList>
            <consortium name="DOE Joint Genome Institute"/>
            <person name="Baroncelli R."/>
            <person name="Diaz J.F."/>
            <person name="Benocci T."/>
            <person name="Peng M."/>
            <person name="Battaglia E."/>
            <person name="Haridas S."/>
            <person name="Andreopoulos W."/>
            <person name="Labutti K."/>
            <person name="Pangilinan J."/>
            <person name="Floch G.L."/>
            <person name="Makela M.R."/>
            <person name="Henrissat B."/>
            <person name="Grigoriev I.V."/>
            <person name="Crouch J.A."/>
            <person name="De Vries R.P."/>
            <person name="Sukno S.A."/>
            <person name="Thon M.R."/>
        </authorList>
    </citation>
    <scope>NUCLEOTIDE SEQUENCE</scope>
    <source>
        <strain evidence="3">MAFF235873</strain>
    </source>
</reference>
<gene>
    <name evidence="3" type="ORF">LX32DRAFT_287854</name>
</gene>
<name>A0AAD9HN43_9PEZI</name>
<feature type="compositionally biased region" description="Low complexity" evidence="1">
    <location>
        <begin position="158"/>
        <end position="169"/>
    </location>
</feature>